<reference evidence="6" key="1">
    <citation type="journal article" date="2020" name="Int. J. Syst. Evol. Microbiol.">
        <title>Aquipluma nitroreducens gen. nov. sp. nov., a novel facultatively anaerobic bacterium isolated from a freshwater lake.</title>
        <authorList>
            <person name="Watanabe M."/>
            <person name="Kojima H."/>
            <person name="Fukui M."/>
        </authorList>
    </citation>
    <scope>NUCLEOTIDE SEQUENCE</scope>
    <source>
        <strain evidence="6">MeG22</strain>
    </source>
</reference>
<accession>A0A5K7SCQ5</accession>
<evidence type="ECO:0000256" key="1">
    <source>
        <dbReference type="ARBA" id="ARBA00022617"/>
    </source>
</evidence>
<keyword evidence="3 4" id="KW-0408">Iron</keyword>
<dbReference type="EMBL" id="AP018694">
    <property type="protein sequence ID" value="BBE19247.1"/>
    <property type="molecule type" value="Genomic_DNA"/>
</dbReference>
<evidence type="ECO:0000313" key="6">
    <source>
        <dbReference type="EMBL" id="BBE19247.1"/>
    </source>
</evidence>
<keyword evidence="1 4" id="KW-0349">Heme</keyword>
<dbReference type="SUPFAM" id="SSF46626">
    <property type="entry name" value="Cytochrome c"/>
    <property type="match status" value="1"/>
</dbReference>
<dbReference type="Proteomes" id="UP001193389">
    <property type="component" value="Chromosome"/>
</dbReference>
<dbReference type="GO" id="GO:0046872">
    <property type="term" value="F:metal ion binding"/>
    <property type="evidence" value="ECO:0007669"/>
    <property type="project" value="UniProtKB-KW"/>
</dbReference>
<keyword evidence="2 4" id="KW-0479">Metal-binding</keyword>
<evidence type="ECO:0000256" key="4">
    <source>
        <dbReference type="PROSITE-ProRule" id="PRU00433"/>
    </source>
</evidence>
<proteinExistence type="predicted"/>
<dbReference type="InterPro" id="IPR036909">
    <property type="entry name" value="Cyt_c-like_dom_sf"/>
</dbReference>
<dbReference type="InterPro" id="IPR009056">
    <property type="entry name" value="Cyt_c-like_dom"/>
</dbReference>
<sequence length="127" mass="13667">MMNKIIKTSLILLIAFVSGCYYDTEEKLYPQVSSSCDLSNVTFATTVKPILQASCLSCHSNSKAANSGGGVKLENYADVLISTNNGKLMGTINHTPGYQAMPQGGGKLTDCEISKLQKWIDNGKLNN</sequence>
<evidence type="ECO:0000313" key="7">
    <source>
        <dbReference type="Proteomes" id="UP001193389"/>
    </source>
</evidence>
<dbReference type="AlphaFoldDB" id="A0A5K7SCQ5"/>
<evidence type="ECO:0000259" key="5">
    <source>
        <dbReference type="PROSITE" id="PS51007"/>
    </source>
</evidence>
<dbReference type="GO" id="GO:0009055">
    <property type="term" value="F:electron transfer activity"/>
    <property type="evidence" value="ECO:0007669"/>
    <property type="project" value="InterPro"/>
</dbReference>
<dbReference type="Gene3D" id="1.10.760.10">
    <property type="entry name" value="Cytochrome c-like domain"/>
    <property type="match status" value="1"/>
</dbReference>
<name>A0A5K7SCQ5_9BACT</name>
<dbReference type="PROSITE" id="PS51257">
    <property type="entry name" value="PROKAR_LIPOPROTEIN"/>
    <property type="match status" value="1"/>
</dbReference>
<dbReference type="GO" id="GO:0020037">
    <property type="term" value="F:heme binding"/>
    <property type="evidence" value="ECO:0007669"/>
    <property type="project" value="InterPro"/>
</dbReference>
<organism evidence="6 7">
    <name type="scientific">Aquipluma nitroreducens</name>
    <dbReference type="NCBI Taxonomy" id="2010828"/>
    <lineage>
        <taxon>Bacteria</taxon>
        <taxon>Pseudomonadati</taxon>
        <taxon>Bacteroidota</taxon>
        <taxon>Bacteroidia</taxon>
        <taxon>Marinilabiliales</taxon>
        <taxon>Prolixibacteraceae</taxon>
        <taxon>Aquipluma</taxon>
    </lineage>
</organism>
<dbReference type="KEGG" id="anf:AQPE_3423"/>
<evidence type="ECO:0000256" key="2">
    <source>
        <dbReference type="ARBA" id="ARBA00022723"/>
    </source>
</evidence>
<evidence type="ECO:0000256" key="3">
    <source>
        <dbReference type="ARBA" id="ARBA00023004"/>
    </source>
</evidence>
<gene>
    <name evidence="6" type="ORF">AQPE_3423</name>
</gene>
<dbReference type="PROSITE" id="PS51007">
    <property type="entry name" value="CYTC"/>
    <property type="match status" value="1"/>
</dbReference>
<protein>
    <recommendedName>
        <fullName evidence="5">Cytochrome c domain-containing protein</fullName>
    </recommendedName>
</protein>
<keyword evidence="7" id="KW-1185">Reference proteome</keyword>
<feature type="domain" description="Cytochrome c" evidence="5">
    <location>
        <begin position="42"/>
        <end position="124"/>
    </location>
</feature>